<gene>
    <name evidence="3" type="ORF">MJA45_03335</name>
</gene>
<dbReference type="Pfam" id="PF13487">
    <property type="entry name" value="HD_5"/>
    <property type="match status" value="1"/>
</dbReference>
<dbReference type="CDD" id="cd00077">
    <property type="entry name" value="HDc"/>
    <property type="match status" value="1"/>
</dbReference>
<dbReference type="SMART" id="SM00471">
    <property type="entry name" value="HDc"/>
    <property type="match status" value="1"/>
</dbReference>
<evidence type="ECO:0000259" key="2">
    <source>
        <dbReference type="PROSITE" id="PS51832"/>
    </source>
</evidence>
<keyword evidence="4" id="KW-1185">Reference proteome</keyword>
<dbReference type="AlphaFoldDB" id="A0AA96LFI1"/>
<evidence type="ECO:0000313" key="3">
    <source>
        <dbReference type="EMBL" id="WNQ12108.1"/>
    </source>
</evidence>
<accession>A0AA96LFI1</accession>
<sequence length="344" mass="38193">MRVVSMDAVEPGQFLGRTVFSGNGAVLLAEGVQLTVYMISTLRRIGVTMLYIQDPAFSDVEIEEVVSEESKRALITRMGDMMEAVRSGKDFNTRSISVAVDRLLEDVVQNREVLFQLSDIRTKDNAMYLHALNVSTMAALIGINAGLNQLQLKELVIGALLHDIGKTESITDDTSEDRKRHHTWRGFELLKNKREFSLLIAHVALQHHEAPDGSGLPRGLDREGIHLYALITAVANTYDNLLNNAATGQGMMPHEACEYMMALAGTKLDREVLIHFLRTVSIYPTGSSVRLSTKETGVVVGQHRGLPGRPVVRVVRSGHEKNDLEVKEIDLARHTTVFIESVQR</sequence>
<dbReference type="RefSeq" id="WP_315605885.1">
    <property type="nucleotide sequence ID" value="NZ_CP130318.1"/>
</dbReference>
<organism evidence="3 4">
    <name type="scientific">Paenibacillus aurantius</name>
    <dbReference type="NCBI Taxonomy" id="2918900"/>
    <lineage>
        <taxon>Bacteria</taxon>
        <taxon>Bacillati</taxon>
        <taxon>Bacillota</taxon>
        <taxon>Bacilli</taxon>
        <taxon>Bacillales</taxon>
        <taxon>Paenibacillaceae</taxon>
        <taxon>Paenibacillus</taxon>
    </lineage>
</organism>
<proteinExistence type="predicted"/>
<reference evidence="3 4" key="1">
    <citation type="submission" date="2022-02" db="EMBL/GenBank/DDBJ databases">
        <title>Paenibacillus sp. MBLB1776 Whole Genome Shotgun Sequencing.</title>
        <authorList>
            <person name="Hwang C.Y."/>
            <person name="Cho E.-S."/>
            <person name="Seo M.-J."/>
        </authorList>
    </citation>
    <scope>NUCLEOTIDE SEQUENCE [LARGE SCALE GENOMIC DNA]</scope>
    <source>
        <strain evidence="3 4">MBLB1776</strain>
    </source>
</reference>
<feature type="domain" description="HD-GYP" evidence="2">
    <location>
        <begin position="105"/>
        <end position="292"/>
    </location>
</feature>
<dbReference type="InterPro" id="IPR006675">
    <property type="entry name" value="HDIG_dom"/>
</dbReference>
<dbReference type="KEGG" id="paun:MJA45_03335"/>
<feature type="domain" description="HD" evidence="1">
    <location>
        <begin position="127"/>
        <end position="241"/>
    </location>
</feature>
<evidence type="ECO:0000313" key="4">
    <source>
        <dbReference type="Proteomes" id="UP001305702"/>
    </source>
</evidence>
<evidence type="ECO:0000259" key="1">
    <source>
        <dbReference type="PROSITE" id="PS51831"/>
    </source>
</evidence>
<dbReference type="PANTHER" id="PTHR43155">
    <property type="entry name" value="CYCLIC DI-GMP PHOSPHODIESTERASE PA4108-RELATED"/>
    <property type="match status" value="1"/>
</dbReference>
<dbReference type="SUPFAM" id="SSF109604">
    <property type="entry name" value="HD-domain/PDEase-like"/>
    <property type="match status" value="1"/>
</dbReference>
<dbReference type="PROSITE" id="PS51831">
    <property type="entry name" value="HD"/>
    <property type="match status" value="1"/>
</dbReference>
<protein>
    <submittedName>
        <fullName evidence="3">HD domain-containing protein</fullName>
    </submittedName>
</protein>
<dbReference type="InterPro" id="IPR003607">
    <property type="entry name" value="HD/PDEase_dom"/>
</dbReference>
<dbReference type="EMBL" id="CP130318">
    <property type="protein sequence ID" value="WNQ12108.1"/>
    <property type="molecule type" value="Genomic_DNA"/>
</dbReference>
<dbReference type="PROSITE" id="PS51832">
    <property type="entry name" value="HD_GYP"/>
    <property type="match status" value="1"/>
</dbReference>
<dbReference type="PANTHER" id="PTHR43155:SF2">
    <property type="entry name" value="CYCLIC DI-GMP PHOSPHODIESTERASE PA4108"/>
    <property type="match status" value="1"/>
</dbReference>
<dbReference type="InterPro" id="IPR037522">
    <property type="entry name" value="HD_GYP_dom"/>
</dbReference>
<dbReference type="Proteomes" id="UP001305702">
    <property type="component" value="Chromosome"/>
</dbReference>
<name>A0AA96LFI1_9BACL</name>
<dbReference type="Gene3D" id="1.10.3210.10">
    <property type="entry name" value="Hypothetical protein af1432"/>
    <property type="match status" value="1"/>
</dbReference>
<dbReference type="InterPro" id="IPR006674">
    <property type="entry name" value="HD_domain"/>
</dbReference>
<dbReference type="NCBIfam" id="TIGR00277">
    <property type="entry name" value="HDIG"/>
    <property type="match status" value="1"/>
</dbReference>